<keyword evidence="3" id="KW-1185">Reference proteome</keyword>
<evidence type="ECO:0000259" key="1">
    <source>
        <dbReference type="Pfam" id="PF12770"/>
    </source>
</evidence>
<comment type="caution">
    <text evidence="2">The sequence shown here is derived from an EMBL/GenBank/DDBJ whole genome shotgun (WGS) entry which is preliminary data.</text>
</comment>
<reference evidence="2" key="1">
    <citation type="submission" date="2023-03" db="EMBL/GenBank/DDBJ databases">
        <title>Massive genome expansion in bonnet fungi (Mycena s.s.) driven by repeated elements and novel gene families across ecological guilds.</title>
        <authorList>
            <consortium name="Lawrence Berkeley National Laboratory"/>
            <person name="Harder C.B."/>
            <person name="Miyauchi S."/>
            <person name="Viragh M."/>
            <person name="Kuo A."/>
            <person name="Thoen E."/>
            <person name="Andreopoulos B."/>
            <person name="Lu D."/>
            <person name="Skrede I."/>
            <person name="Drula E."/>
            <person name="Henrissat B."/>
            <person name="Morin E."/>
            <person name="Kohler A."/>
            <person name="Barry K."/>
            <person name="LaButti K."/>
            <person name="Morin E."/>
            <person name="Salamov A."/>
            <person name="Lipzen A."/>
            <person name="Mereny Z."/>
            <person name="Hegedus B."/>
            <person name="Baldrian P."/>
            <person name="Stursova M."/>
            <person name="Weitz H."/>
            <person name="Taylor A."/>
            <person name="Grigoriev I.V."/>
            <person name="Nagy L.G."/>
            <person name="Martin F."/>
            <person name="Kauserud H."/>
        </authorList>
    </citation>
    <scope>NUCLEOTIDE SEQUENCE</scope>
    <source>
        <strain evidence="2">9144</strain>
    </source>
</reference>
<feature type="domain" description="CHAT" evidence="1">
    <location>
        <begin position="797"/>
        <end position="1044"/>
    </location>
</feature>
<dbReference type="SUPFAM" id="SSF81901">
    <property type="entry name" value="HCP-like"/>
    <property type="match status" value="1"/>
</dbReference>
<organism evidence="2 3">
    <name type="scientific">Mycena pura</name>
    <dbReference type="NCBI Taxonomy" id="153505"/>
    <lineage>
        <taxon>Eukaryota</taxon>
        <taxon>Fungi</taxon>
        <taxon>Dikarya</taxon>
        <taxon>Basidiomycota</taxon>
        <taxon>Agaricomycotina</taxon>
        <taxon>Agaricomycetes</taxon>
        <taxon>Agaricomycetidae</taxon>
        <taxon>Agaricales</taxon>
        <taxon>Marasmiineae</taxon>
        <taxon>Mycenaceae</taxon>
        <taxon>Mycena</taxon>
    </lineage>
</organism>
<dbReference type="PANTHER" id="PTHR19959:SF119">
    <property type="entry name" value="FUNGAL LIPASE-LIKE DOMAIN-CONTAINING PROTEIN"/>
    <property type="match status" value="1"/>
</dbReference>
<dbReference type="Proteomes" id="UP001219525">
    <property type="component" value="Unassembled WGS sequence"/>
</dbReference>
<dbReference type="PANTHER" id="PTHR19959">
    <property type="entry name" value="KINESIN LIGHT CHAIN"/>
    <property type="match status" value="1"/>
</dbReference>
<proteinExistence type="predicted"/>
<evidence type="ECO:0000313" key="3">
    <source>
        <dbReference type="Proteomes" id="UP001219525"/>
    </source>
</evidence>
<name>A0AAD6YDN5_9AGAR</name>
<evidence type="ECO:0000313" key="2">
    <source>
        <dbReference type="EMBL" id="KAJ7213617.1"/>
    </source>
</evidence>
<dbReference type="InterPro" id="IPR024983">
    <property type="entry name" value="CHAT_dom"/>
</dbReference>
<dbReference type="EMBL" id="JARJCW010000021">
    <property type="protein sequence ID" value="KAJ7213617.1"/>
    <property type="molecule type" value="Genomic_DNA"/>
</dbReference>
<dbReference type="Gene3D" id="1.25.40.10">
    <property type="entry name" value="Tetratricopeptide repeat domain"/>
    <property type="match status" value="2"/>
</dbReference>
<protein>
    <submittedName>
        <fullName evidence="2">CHAT domain-containing protein</fullName>
    </submittedName>
</protein>
<gene>
    <name evidence="2" type="ORF">GGX14DRAFT_497107</name>
</gene>
<dbReference type="InterPro" id="IPR011990">
    <property type="entry name" value="TPR-like_helical_dom_sf"/>
</dbReference>
<dbReference type="AlphaFoldDB" id="A0AAD6YDN5"/>
<dbReference type="Pfam" id="PF12770">
    <property type="entry name" value="CHAT"/>
    <property type="match status" value="1"/>
</dbReference>
<accession>A0AAD6YDN5</accession>
<sequence length="1045" mass="116074">MRRGRTRRQFSAFFANPNSPTQDELQRVVAQRQKGHPNLGRHLHNVGLTFMDRYFMTGDLSNLEAALQISQAAVSLMPQGHSDLPECLSGLSLALSNRYRRLGNLEDLEAALQNDQLAVNLTPIGDLNLPERLTSLASTFGQRYERLGELDDLEAALKNDQMAVNLTPRADPQFPNHLQSLAVSLEERFIRLGDLTDLEAALKHAQTAVELTPKNHSELGLRLQSLAGIFAERYKRLGDIKDLDAALEHDQAAVGLTADDDPELPGRLQALAVSFGERFERLGDLNDLEATLQHDRKAVSLTPTDHAEFPLRLQGLAMSLHSRYHRLGDLDDLNAALESIQASIHLTPKDHSQLPGRLQAVAMFFRHRYNRQRDLRDIEDSLTNLEAAISLVAINHTDLPQLLEEFSLSYLERYHISGDLQDLHTALENDQKAVQLTPKDHPDYARRLQSLAATYIEQYRKLRDLQDLESGLQNSKAAVGSTPEGHPELPRRLQNLAACFQDRYDRLQDSDDLAAVFTNYNLSFKNPIVSKPVSSWEAALAWASLAKTYKPAEVLTAYLNAFKLLPEILWIGNPVNVHHDAMRRINFMQATSDAVAACIDHANLHLAVEILEQGLATTFQRLIQLKPNIKTLVQAEADKLQHISTQLYLGNSPNPKGLAIERTQLLAKIRSHPGFENFLLPKYYKDLCHAAKNGPVIILNSHKDHCHVIVLLNTDTPFGISLPGVTLEGLKHQRAILKDVLRQCHVRMKRSDSSRLHGTQESLVSKPAQDAFEDMLTWVWDNIVGHIYTALELHEVVSGHLWWCPTGLFTGLPLHAAAPSDQFVQSYTATLEALLKANARTLPVSAPTIGVVGVTHSGSGGESALPGVKKEIAKIVSVVGKDHVHSVVGHQATVEAVKHELQQCSWVHLACHGKQDLYDPSKSYLQLYEGTLTLETILKMPLSNAEFVFLAACQTAMGDAELMNESFHLGGGFIAAGFQGMIGTMWSMCDTDGPVIAEEVYAHIFSSGKRAQPRDAAKALQLAVRKLRDNGATYERWVPFIHMGV</sequence>